<dbReference type="OrthoDB" id="6600158at2759"/>
<sequence length="285" mass="32577">MIILWPGDIMYNNVLLFLSDAAPYTVKAGSVLKNLYTKMIHTTCSAHALQRIAEEIREQFNYVDELISNMKEKICKSPYHAALFKSIDPGIRLPPEPILTRWGTWLEAATYYCENFQITCNVINALDQNDEDSIKKVKLCVLKPGLENNLAYIKSNFQVFTTVVIKLQMKNLPLADSLTVIQEVKSKFQSLKGTQGKSMLFKLQKVFEKNEGIKILEKILNILEGEDEISDMSQFPEDNSCNDFVYFKYAQTTSVDFGLSGHFHRTKLCYPTIEEHLHLKTCGNI</sequence>
<proteinExistence type="predicted"/>
<name>A0A6G0Y8T7_APHCR</name>
<comment type="caution">
    <text evidence="1">The sequence shown here is derived from an EMBL/GenBank/DDBJ whole genome shotgun (WGS) entry which is preliminary data.</text>
</comment>
<reference evidence="1 2" key="1">
    <citation type="submission" date="2019-08" db="EMBL/GenBank/DDBJ databases">
        <title>Whole genome of Aphis craccivora.</title>
        <authorList>
            <person name="Voronova N.V."/>
            <person name="Shulinski R.S."/>
            <person name="Bandarenka Y.V."/>
            <person name="Zhorov D.G."/>
            <person name="Warner D."/>
        </authorList>
    </citation>
    <scope>NUCLEOTIDE SEQUENCE [LARGE SCALE GENOMIC DNA]</scope>
    <source>
        <strain evidence="1">180601</strain>
        <tissue evidence="1">Whole Body</tissue>
    </source>
</reference>
<dbReference type="SUPFAM" id="SSF53098">
    <property type="entry name" value="Ribonuclease H-like"/>
    <property type="match status" value="1"/>
</dbReference>
<accession>A0A6G0Y8T7</accession>
<dbReference type="Proteomes" id="UP000478052">
    <property type="component" value="Unassembled WGS sequence"/>
</dbReference>
<evidence type="ECO:0000313" key="1">
    <source>
        <dbReference type="EMBL" id="KAF0751104.1"/>
    </source>
</evidence>
<organism evidence="1 2">
    <name type="scientific">Aphis craccivora</name>
    <name type="common">Cowpea aphid</name>
    <dbReference type="NCBI Taxonomy" id="307492"/>
    <lineage>
        <taxon>Eukaryota</taxon>
        <taxon>Metazoa</taxon>
        <taxon>Ecdysozoa</taxon>
        <taxon>Arthropoda</taxon>
        <taxon>Hexapoda</taxon>
        <taxon>Insecta</taxon>
        <taxon>Pterygota</taxon>
        <taxon>Neoptera</taxon>
        <taxon>Paraneoptera</taxon>
        <taxon>Hemiptera</taxon>
        <taxon>Sternorrhyncha</taxon>
        <taxon>Aphidomorpha</taxon>
        <taxon>Aphidoidea</taxon>
        <taxon>Aphididae</taxon>
        <taxon>Aphidini</taxon>
        <taxon>Aphis</taxon>
        <taxon>Aphis</taxon>
    </lineage>
</organism>
<dbReference type="EMBL" id="VUJU01005473">
    <property type="protein sequence ID" value="KAF0751104.1"/>
    <property type="molecule type" value="Genomic_DNA"/>
</dbReference>
<dbReference type="InterPro" id="IPR012337">
    <property type="entry name" value="RNaseH-like_sf"/>
</dbReference>
<gene>
    <name evidence="1" type="ORF">FWK35_00029807</name>
</gene>
<dbReference type="AlphaFoldDB" id="A0A6G0Y8T7"/>
<evidence type="ECO:0000313" key="2">
    <source>
        <dbReference type="Proteomes" id="UP000478052"/>
    </source>
</evidence>
<protein>
    <submittedName>
        <fullName evidence="1">DUF659 domain-containing protein</fullName>
    </submittedName>
</protein>
<keyword evidence="2" id="KW-1185">Reference proteome</keyword>